<sequence>MEQQSFYIYRANGKPIQIHVQRVVLYRQAEIIEALSDQNNMYYLFFYKHDFLTAAKATKLRHRSFIASAFKQGMVFDAPHPFIDVLLSENHPCRITRFDSLLKKLDNHYTPQEKACILTFFESFISKKRLFNEIKSIFYIYRRNGQNFLGYRIVRILMDFAPGHDFVKQLSGDRRFREYADLYHHKSADILAQDPIFTEKVLYAEKDKDHYFEQLIPFLDEASRWMDMMALYGNRLTENPSKKNYDPLIKLLDEHLNKQHTMQMLESLYRQLPHYAPLKQDLLKKYIDLNQLENVLNILDDSDVKLDASQSESINDMLEQLDLETLSLTSKQLQTLFKLTIDLTPKTAEHFIHQYVAQLMNTYEPSVIKKLLKPFIESRAVHPVYLKMDALVTYNDDLDQMQLLGELYYEFSQRDQAIECFSWEMELKPEDPKPLKWLAKVYQELGMKQEAAAYRQLCVNLQKRA</sequence>
<dbReference type="PROSITE" id="PS50005">
    <property type="entry name" value="TPR"/>
    <property type="match status" value="1"/>
</dbReference>
<dbReference type="SUPFAM" id="SSF48452">
    <property type="entry name" value="TPR-like"/>
    <property type="match status" value="1"/>
</dbReference>
<protein>
    <recommendedName>
        <fullName evidence="4">Tetratricopeptide repeat protein</fullName>
    </recommendedName>
</protein>
<dbReference type="Proteomes" id="UP001597178">
    <property type="component" value="Unassembled WGS sequence"/>
</dbReference>
<evidence type="ECO:0000313" key="3">
    <source>
        <dbReference type="Proteomes" id="UP001597178"/>
    </source>
</evidence>
<comment type="caution">
    <text evidence="2">The sequence shown here is derived from an EMBL/GenBank/DDBJ whole genome shotgun (WGS) entry which is preliminary data.</text>
</comment>
<keyword evidence="3" id="KW-1185">Reference proteome</keyword>
<accession>A0ABW3ZTP9</accession>
<reference evidence="3" key="1">
    <citation type="journal article" date="2019" name="Int. J. Syst. Evol. Microbiol.">
        <title>The Global Catalogue of Microorganisms (GCM) 10K type strain sequencing project: providing services to taxonomists for standard genome sequencing and annotation.</title>
        <authorList>
            <consortium name="The Broad Institute Genomics Platform"/>
            <consortium name="The Broad Institute Genome Sequencing Center for Infectious Disease"/>
            <person name="Wu L."/>
            <person name="Ma J."/>
        </authorList>
    </citation>
    <scope>NUCLEOTIDE SEQUENCE [LARGE SCALE GENOMIC DNA]</scope>
    <source>
        <strain evidence="3">CCUG 54822</strain>
    </source>
</reference>
<dbReference type="RefSeq" id="WP_382399647.1">
    <property type="nucleotide sequence ID" value="NZ_JBHTNH010000019.1"/>
</dbReference>
<dbReference type="InterPro" id="IPR011990">
    <property type="entry name" value="TPR-like_helical_dom_sf"/>
</dbReference>
<dbReference type="Gene3D" id="1.25.40.10">
    <property type="entry name" value="Tetratricopeptide repeat domain"/>
    <property type="match status" value="1"/>
</dbReference>
<organism evidence="2 3">
    <name type="scientific">Lentibacillus salinarum</name>
    <dbReference type="NCBI Taxonomy" id="446820"/>
    <lineage>
        <taxon>Bacteria</taxon>
        <taxon>Bacillati</taxon>
        <taxon>Bacillota</taxon>
        <taxon>Bacilli</taxon>
        <taxon>Bacillales</taxon>
        <taxon>Bacillaceae</taxon>
        <taxon>Lentibacillus</taxon>
    </lineage>
</organism>
<evidence type="ECO:0000256" key="1">
    <source>
        <dbReference type="PROSITE-ProRule" id="PRU00339"/>
    </source>
</evidence>
<keyword evidence="1" id="KW-0802">TPR repeat</keyword>
<evidence type="ECO:0008006" key="4">
    <source>
        <dbReference type="Google" id="ProtNLM"/>
    </source>
</evidence>
<proteinExistence type="predicted"/>
<evidence type="ECO:0000313" key="2">
    <source>
        <dbReference type="EMBL" id="MFD1361765.1"/>
    </source>
</evidence>
<feature type="repeat" description="TPR" evidence="1">
    <location>
        <begin position="398"/>
        <end position="431"/>
    </location>
</feature>
<name>A0ABW3ZTP9_9BACI</name>
<gene>
    <name evidence="2" type="ORF">ACFQ4A_08875</name>
</gene>
<dbReference type="EMBL" id="JBHTNH010000019">
    <property type="protein sequence ID" value="MFD1361765.1"/>
    <property type="molecule type" value="Genomic_DNA"/>
</dbReference>
<dbReference type="InterPro" id="IPR019734">
    <property type="entry name" value="TPR_rpt"/>
</dbReference>